<evidence type="ECO:0000313" key="5">
    <source>
        <dbReference type="Proteomes" id="UP001500367"/>
    </source>
</evidence>
<gene>
    <name evidence="4" type="ORF">GCM10022389_20620</name>
</gene>
<organism evidence="4 5">
    <name type="scientific">Flavobacterium cheonanense</name>
    <dbReference type="NCBI Taxonomy" id="706183"/>
    <lineage>
        <taxon>Bacteria</taxon>
        <taxon>Pseudomonadati</taxon>
        <taxon>Bacteroidota</taxon>
        <taxon>Flavobacteriia</taxon>
        <taxon>Flavobacteriales</taxon>
        <taxon>Flavobacteriaceae</taxon>
        <taxon>Flavobacterium</taxon>
    </lineage>
</organism>
<feature type="domain" description="AAA+ ATPase" evidence="3">
    <location>
        <begin position="357"/>
        <end position="495"/>
    </location>
</feature>
<dbReference type="CDD" id="cd19481">
    <property type="entry name" value="RecA-like_protease"/>
    <property type="match status" value="1"/>
</dbReference>
<reference evidence="5" key="1">
    <citation type="journal article" date="2019" name="Int. J. Syst. Evol. Microbiol.">
        <title>The Global Catalogue of Microorganisms (GCM) 10K type strain sequencing project: providing services to taxonomists for standard genome sequencing and annotation.</title>
        <authorList>
            <consortium name="The Broad Institute Genomics Platform"/>
            <consortium name="The Broad Institute Genome Sequencing Center for Infectious Disease"/>
            <person name="Wu L."/>
            <person name="Ma J."/>
        </authorList>
    </citation>
    <scope>NUCLEOTIDE SEQUENCE [LARGE SCALE GENOMIC DNA]</scope>
    <source>
        <strain evidence="5">JCM 17069</strain>
    </source>
</reference>
<accession>A0ABP7VUN5</accession>
<dbReference type="GO" id="GO:0005524">
    <property type="term" value="F:ATP binding"/>
    <property type="evidence" value="ECO:0007669"/>
    <property type="project" value="UniProtKB-KW"/>
</dbReference>
<evidence type="ECO:0000259" key="3">
    <source>
        <dbReference type="SMART" id="SM00382"/>
    </source>
</evidence>
<dbReference type="SUPFAM" id="SSF52540">
    <property type="entry name" value="P-loop containing nucleoside triphosphate hydrolases"/>
    <property type="match status" value="1"/>
</dbReference>
<dbReference type="InterPro" id="IPR003593">
    <property type="entry name" value="AAA+_ATPase"/>
</dbReference>
<evidence type="ECO:0000313" key="4">
    <source>
        <dbReference type="EMBL" id="GAA4074870.1"/>
    </source>
</evidence>
<dbReference type="SMART" id="SM00382">
    <property type="entry name" value="AAA"/>
    <property type="match status" value="1"/>
</dbReference>
<dbReference type="Proteomes" id="UP001500367">
    <property type="component" value="Unassembled WGS sequence"/>
</dbReference>
<dbReference type="PANTHER" id="PTHR23077">
    <property type="entry name" value="AAA-FAMILY ATPASE"/>
    <property type="match status" value="1"/>
</dbReference>
<dbReference type="Pfam" id="PF00004">
    <property type="entry name" value="AAA"/>
    <property type="match status" value="1"/>
</dbReference>
<keyword evidence="1" id="KW-0547">Nucleotide-binding</keyword>
<evidence type="ECO:0000256" key="1">
    <source>
        <dbReference type="ARBA" id="ARBA00022741"/>
    </source>
</evidence>
<proteinExistence type="predicted"/>
<comment type="caution">
    <text evidence="4">The sequence shown here is derived from an EMBL/GenBank/DDBJ whole genome shotgun (WGS) entry which is preliminary data.</text>
</comment>
<dbReference type="EMBL" id="BAABCT010000005">
    <property type="protein sequence ID" value="GAA4074870.1"/>
    <property type="molecule type" value="Genomic_DNA"/>
</dbReference>
<evidence type="ECO:0000256" key="2">
    <source>
        <dbReference type="ARBA" id="ARBA00022840"/>
    </source>
</evidence>
<dbReference type="PANTHER" id="PTHR23077:SF171">
    <property type="entry name" value="NUCLEAR VALOSIN-CONTAINING PROTEIN-LIKE"/>
    <property type="match status" value="1"/>
</dbReference>
<dbReference type="InterPro" id="IPR003959">
    <property type="entry name" value="ATPase_AAA_core"/>
</dbReference>
<name>A0ABP7VUN5_9FLAO</name>
<dbReference type="InterPro" id="IPR050168">
    <property type="entry name" value="AAA_ATPase_domain"/>
</dbReference>
<keyword evidence="2 4" id="KW-0067">ATP-binding</keyword>
<sequence>MELTSLQTKTVLVVIKTIKAKILNNLYQNQLISSLCAVYEYKGRYLLEDFELQLELKEDIDRIRFFFDVDSNTATVMAVLLCEQIAGNKFNVNQTMKYLGYKTINYLEVSAKLNELKKKGWMVPNKNNYDVESINDYNFSQEVMNSILLQDKSLLDIIVPDNVIKAMFSIMKFLKNTMVDTDNEYLVEAVLDYVAHFRCFPVIDSIFKNELITNPEKTVLFYVMAFTAAGVDEFDLNYELDKFCADPSFPYVFKNRVSSEKSILFKEEFLVFNEPFLADFSRVSLGNRLKDELEIMESDVKKPFRPKLSQVILPDAISEKKLFFNEENQEQIDEVFQLTSDAYDEVITRFEEHGLQSGLTLLFHGAAGTGKTELVKQLAKQNNRVVLMVDISQLHNMFVGQSEKNIKRVFKEYREAMTYYDRTPILLFNEADAIISKRGIVEKSVDQMYNSVQNMLLQELEDFKGIFIATTNMLINIDTAFDRRMLYKLQFDKPNKETRLAILKQSFNKDVDEDLLVKASMDYSLTGGQIDNVKKRCLTEQLLFGTAMSATSKFISYIEQEINFRKNKSDKIGFA</sequence>
<dbReference type="Gene3D" id="3.40.50.300">
    <property type="entry name" value="P-loop containing nucleotide triphosphate hydrolases"/>
    <property type="match status" value="1"/>
</dbReference>
<protein>
    <submittedName>
        <fullName evidence="4">ATP-binding protein</fullName>
    </submittedName>
</protein>
<dbReference type="InterPro" id="IPR027417">
    <property type="entry name" value="P-loop_NTPase"/>
</dbReference>
<keyword evidence="5" id="KW-1185">Reference proteome</keyword>